<dbReference type="SUPFAM" id="SSF48576">
    <property type="entry name" value="Terpenoid synthases"/>
    <property type="match status" value="1"/>
</dbReference>
<evidence type="ECO:0000313" key="2">
    <source>
        <dbReference type="EMBL" id="KAB2352225.1"/>
    </source>
</evidence>
<dbReference type="RefSeq" id="WP_151556833.1">
    <property type="nucleotide sequence ID" value="NZ_WBMT01000001.1"/>
</dbReference>
<protein>
    <submittedName>
        <fullName evidence="2">Squalene synthase</fullName>
    </submittedName>
</protein>
<organism evidence="2 3">
    <name type="scientific">Actinomadura rudentiformis</name>
    <dbReference type="NCBI Taxonomy" id="359158"/>
    <lineage>
        <taxon>Bacteria</taxon>
        <taxon>Bacillati</taxon>
        <taxon>Actinomycetota</taxon>
        <taxon>Actinomycetes</taxon>
        <taxon>Streptosporangiales</taxon>
        <taxon>Thermomonosporaceae</taxon>
        <taxon>Actinomadura</taxon>
    </lineage>
</organism>
<gene>
    <name evidence="2" type="ORF">F8566_00480</name>
</gene>
<proteinExistence type="predicted"/>
<name>A0A6H9Z991_9ACTN</name>
<dbReference type="PANTHER" id="PTHR31480">
    <property type="entry name" value="BIFUNCTIONAL LYCOPENE CYCLASE/PHYTOENE SYNTHASE"/>
    <property type="match status" value="1"/>
</dbReference>
<dbReference type="Gene3D" id="1.10.600.10">
    <property type="entry name" value="Farnesyl Diphosphate Synthase"/>
    <property type="match status" value="1"/>
</dbReference>
<feature type="region of interest" description="Disordered" evidence="1">
    <location>
        <begin position="302"/>
        <end position="329"/>
    </location>
</feature>
<dbReference type="InterPro" id="IPR008949">
    <property type="entry name" value="Isoprenoid_synthase_dom_sf"/>
</dbReference>
<dbReference type="Proteomes" id="UP000468735">
    <property type="component" value="Unassembled WGS sequence"/>
</dbReference>
<keyword evidence="3" id="KW-1185">Reference proteome</keyword>
<dbReference type="AlphaFoldDB" id="A0A6H9Z991"/>
<comment type="caution">
    <text evidence="2">The sequence shown here is derived from an EMBL/GenBank/DDBJ whole genome shotgun (WGS) entry which is preliminary data.</text>
</comment>
<evidence type="ECO:0000256" key="1">
    <source>
        <dbReference type="SAM" id="MobiDB-lite"/>
    </source>
</evidence>
<sequence length="329" mass="35741">MLVRRWLDAAGIADPRLRLAYTACVRMVVAREGDPARLVARLLPASLRPYGFALVALVAVADDLSDTGAPAGRRHRLDAFADAALTAVAAGDSDQPVLHAVADTFGVWGLSTVPLVDYFEATRRDIDFTGFATYEDLRSWTRAVGGAMLRLGWPIFRHPEAPGTPPAVLADVGEAGQFTDILCDLAVDLREHRLYLPLADLDRFGVEPNDLYAGRWSRSVHALIGFEAGRVRARLDGLEARVLPLTHPAAGPFVRTMVARARLTLDEIVDSGASLLQRPITPLVGRDMHLWLTEVRSGEAGRVVPPNPPVARASLRRVPTGSDDLTRID</sequence>
<reference evidence="2 3" key="1">
    <citation type="submission" date="2019-09" db="EMBL/GenBank/DDBJ databases">
        <title>Actinomadura physcomitrii sp. nov., a novel actinomycete isolated from moss [Physcomitrium sphaericum (Ludw) Fuernr].</title>
        <authorList>
            <person name="Zhuang X."/>
            <person name="Liu C."/>
        </authorList>
    </citation>
    <scope>NUCLEOTIDE SEQUENCE [LARGE SCALE GENOMIC DNA]</scope>
    <source>
        <strain evidence="2 3">HMC1</strain>
    </source>
</reference>
<dbReference type="EMBL" id="WBMT01000001">
    <property type="protein sequence ID" value="KAB2352225.1"/>
    <property type="molecule type" value="Genomic_DNA"/>
</dbReference>
<dbReference type="Pfam" id="PF00494">
    <property type="entry name" value="SQS_PSY"/>
    <property type="match status" value="1"/>
</dbReference>
<dbReference type="GO" id="GO:0016765">
    <property type="term" value="F:transferase activity, transferring alkyl or aryl (other than methyl) groups"/>
    <property type="evidence" value="ECO:0007669"/>
    <property type="project" value="UniProtKB-ARBA"/>
</dbReference>
<dbReference type="OrthoDB" id="9807580at2"/>
<evidence type="ECO:0000313" key="3">
    <source>
        <dbReference type="Proteomes" id="UP000468735"/>
    </source>
</evidence>
<accession>A0A6H9Z991</accession>
<dbReference type="InterPro" id="IPR002060">
    <property type="entry name" value="Squ/phyt_synthse"/>
</dbReference>